<evidence type="ECO:0000313" key="3">
    <source>
        <dbReference type="Proteomes" id="UP000595437"/>
    </source>
</evidence>
<dbReference type="EMBL" id="CP045907">
    <property type="protein sequence ID" value="QQP35182.1"/>
    <property type="molecule type" value="Genomic_DNA"/>
</dbReference>
<accession>A0A7T8GP59</accession>
<evidence type="ECO:0000313" key="2">
    <source>
        <dbReference type="EMBL" id="QQP35182.1"/>
    </source>
</evidence>
<proteinExistence type="predicted"/>
<gene>
    <name evidence="2" type="ORF">FKW44_023336</name>
</gene>
<feature type="compositionally biased region" description="Basic and acidic residues" evidence="1">
    <location>
        <begin position="1"/>
        <end position="13"/>
    </location>
</feature>
<keyword evidence="3" id="KW-1185">Reference proteome</keyword>
<reference evidence="3" key="1">
    <citation type="submission" date="2021-01" db="EMBL/GenBank/DDBJ databases">
        <title>Caligus Genome Assembly.</title>
        <authorList>
            <person name="Gallardo-Escarate C."/>
        </authorList>
    </citation>
    <scope>NUCLEOTIDE SEQUENCE [LARGE SCALE GENOMIC DNA]</scope>
</reference>
<organism evidence="2 3">
    <name type="scientific">Caligus rogercresseyi</name>
    <name type="common">Sea louse</name>
    <dbReference type="NCBI Taxonomy" id="217165"/>
    <lineage>
        <taxon>Eukaryota</taxon>
        <taxon>Metazoa</taxon>
        <taxon>Ecdysozoa</taxon>
        <taxon>Arthropoda</taxon>
        <taxon>Crustacea</taxon>
        <taxon>Multicrustacea</taxon>
        <taxon>Hexanauplia</taxon>
        <taxon>Copepoda</taxon>
        <taxon>Siphonostomatoida</taxon>
        <taxon>Caligidae</taxon>
        <taxon>Caligus</taxon>
    </lineage>
</organism>
<feature type="compositionally biased region" description="Polar residues" evidence="1">
    <location>
        <begin position="32"/>
        <end position="41"/>
    </location>
</feature>
<evidence type="ECO:0000256" key="1">
    <source>
        <dbReference type="SAM" id="MobiDB-lite"/>
    </source>
</evidence>
<feature type="region of interest" description="Disordered" evidence="1">
    <location>
        <begin position="1"/>
        <end position="60"/>
    </location>
</feature>
<sequence length="78" mass="8360">MKEKPDVPPEEGGRTNFLGAISSSSSSSSSSTTFEVAQASRQAPPLEETEGPPASRDSLSSLFDEVNPKIYFLLDIQL</sequence>
<dbReference type="Proteomes" id="UP000595437">
    <property type="component" value="Chromosome 18"/>
</dbReference>
<name>A0A7T8GP59_CALRO</name>
<feature type="compositionally biased region" description="Low complexity" evidence="1">
    <location>
        <begin position="22"/>
        <end position="31"/>
    </location>
</feature>
<protein>
    <submittedName>
        <fullName evidence="2">Uncharacterized protein</fullName>
    </submittedName>
</protein>
<dbReference type="AlphaFoldDB" id="A0A7T8GP59"/>